<evidence type="ECO:0000313" key="3">
    <source>
        <dbReference type="Proteomes" id="UP000003019"/>
    </source>
</evidence>
<dbReference type="EMBL" id="AGAY01000022">
    <property type="protein sequence ID" value="EGY53123.1"/>
    <property type="molecule type" value="Genomic_DNA"/>
</dbReference>
<proteinExistence type="predicted"/>
<keyword evidence="3" id="KW-1185">Reference proteome</keyword>
<dbReference type="PATRIC" id="fig|1032488.3.peg.558"/>
<protein>
    <submittedName>
        <fullName evidence="2">Uncharacterized protein</fullName>
    </submittedName>
</protein>
<feature type="region of interest" description="Disordered" evidence="1">
    <location>
        <begin position="155"/>
        <end position="199"/>
    </location>
</feature>
<name>G4CG75_9NEIS</name>
<dbReference type="RefSeq" id="WP_009118308.1">
    <property type="nucleotide sequence ID" value="NZ_JH164926.1"/>
</dbReference>
<evidence type="ECO:0000313" key="2">
    <source>
        <dbReference type="EMBL" id="EGY53123.1"/>
    </source>
</evidence>
<comment type="caution">
    <text evidence="2">The sequence shown here is derived from an EMBL/GenBank/DDBJ whole genome shotgun (WGS) entry which is preliminary data.</text>
</comment>
<evidence type="ECO:0000256" key="1">
    <source>
        <dbReference type="SAM" id="MobiDB-lite"/>
    </source>
</evidence>
<organism evidence="2 3">
    <name type="scientific">Neisseria shayeganii 871</name>
    <dbReference type="NCBI Taxonomy" id="1032488"/>
    <lineage>
        <taxon>Bacteria</taxon>
        <taxon>Pseudomonadati</taxon>
        <taxon>Pseudomonadota</taxon>
        <taxon>Betaproteobacteria</taxon>
        <taxon>Neisseriales</taxon>
        <taxon>Neisseriaceae</taxon>
        <taxon>Neisseria</taxon>
    </lineage>
</organism>
<dbReference type="AlphaFoldDB" id="G4CG75"/>
<dbReference type="STRING" id="1032488.HMPREF9371_0614"/>
<gene>
    <name evidence="2" type="ORF">HMPREF9371_0614</name>
</gene>
<dbReference type="Proteomes" id="UP000003019">
    <property type="component" value="Unassembled WGS sequence"/>
</dbReference>
<dbReference type="OrthoDB" id="5526813at2"/>
<sequence>MAIIRTKQVRNFTTLDNGIFATGGLAWDSRGLLCTLLSKPDDWQVIVKALEKETEGTRKHTRERGIWEMFKELIAAGYVVRKKRQSGEVDYYVFDTPQTAETADCGNSSLRKPQTAETADCGNSSLRKPQTAETADCGNVGELINTDNYNKELKKDNKELNGNGGADAPPAAPPAVVNPPDAKPKSAKRPKGEPDPDNVRTWQAYARAYRDRYGVLPATNAKTRGQTAQFVGLVGREVAPELAAFFVWHNEGWFVRSRHDFGCLLKAYQQVLTDMQRGEQMTATKARQTERTQANFESHKGALEILKAKGVI</sequence>
<accession>G4CG75</accession>
<feature type="compositionally biased region" description="Polar residues" evidence="1">
    <location>
        <begin position="102"/>
        <end position="133"/>
    </location>
</feature>
<feature type="region of interest" description="Disordered" evidence="1">
    <location>
        <begin position="102"/>
        <end position="134"/>
    </location>
</feature>
<dbReference type="HOGENOM" id="CLU_890886_0_0_4"/>
<reference evidence="2 3" key="1">
    <citation type="submission" date="2011-05" db="EMBL/GenBank/DDBJ databases">
        <authorList>
            <person name="Muzny D."/>
            <person name="Qin X."/>
            <person name="Deng J."/>
            <person name="Jiang H."/>
            <person name="Liu Y."/>
            <person name="Qu J."/>
            <person name="Song X.-Z."/>
            <person name="Zhang L."/>
            <person name="Thornton R."/>
            <person name="Coyle M."/>
            <person name="Francisco L."/>
            <person name="Jackson L."/>
            <person name="Javaid M."/>
            <person name="Korchina V."/>
            <person name="Kovar C."/>
            <person name="Mata R."/>
            <person name="Mathew T."/>
            <person name="Ngo R."/>
            <person name="Nguyen L."/>
            <person name="Nguyen N."/>
            <person name="Okwuonu G."/>
            <person name="Ongeri F."/>
            <person name="Pham C."/>
            <person name="Simmons D."/>
            <person name="Wilczek-Boney K."/>
            <person name="Hale W."/>
            <person name="Jakkamsetti A."/>
            <person name="Pham P."/>
            <person name="Ruth R."/>
            <person name="San Lucas F."/>
            <person name="Warren J."/>
            <person name="Zhang J."/>
            <person name="Zhao Z."/>
            <person name="Zhou C."/>
            <person name="Zhu D."/>
            <person name="Lee S."/>
            <person name="Bess C."/>
            <person name="Blankenburg K."/>
            <person name="Forbes L."/>
            <person name="Fu Q."/>
            <person name="Gubbala S."/>
            <person name="Hirani K."/>
            <person name="Jayaseelan J.C."/>
            <person name="Lara F."/>
            <person name="Munidasa M."/>
            <person name="Palculict T."/>
            <person name="Patil S."/>
            <person name="Pu L.-L."/>
            <person name="Saada N."/>
            <person name="Tang L."/>
            <person name="Weissenberger G."/>
            <person name="Zhu Y."/>
            <person name="Hemphill L."/>
            <person name="Shang Y."/>
            <person name="Youmans B."/>
            <person name="Ayvaz T."/>
            <person name="Ross M."/>
            <person name="Santibanez J."/>
            <person name="Aqrawi P."/>
            <person name="Gross S."/>
            <person name="Joshi V."/>
            <person name="Fowler G."/>
            <person name="Nazareth L."/>
            <person name="Reid J."/>
            <person name="Worley K."/>
            <person name="Petrosino J."/>
            <person name="Highlander S."/>
            <person name="Gibbs R."/>
        </authorList>
    </citation>
    <scope>NUCLEOTIDE SEQUENCE [LARGE SCALE GENOMIC DNA]</scope>
    <source>
        <strain evidence="2 3">871</strain>
    </source>
</reference>